<feature type="domain" description="LPS-assembly protein LptD central" evidence="2">
    <location>
        <begin position="200"/>
        <end position="297"/>
    </location>
</feature>
<evidence type="ECO:0000259" key="2">
    <source>
        <dbReference type="Pfam" id="PF19838"/>
    </source>
</evidence>
<sequence length="319" mass="36729">MIPLCLLTNKKANPEHSNSSTDSIRFFCILRYCASIALWMLALLVFIPVQGYAQEELDVPQLSIQAQSYLHNLEEGTYLYHNATVEWEGISVESTEILYHPEKNKLTAKGYVRVTESDMIAVMDELEINIKNGNGIFRNAIYYDPSSKTYMTAKEMRRVGKGKYTAKTCTFTTCNPKSPAWEITGSEVNYYSQNFSSSSVATLKVGGVTVFHLPYLAWPTVKRRQSGFLPPEYLIVRSTQRKFDLGYRFGIPYFWAIDQEQDLTLTYDWVERRGPGFRMDYQYAWKEGMRGGIKYQQFFERDARDPENESGSLSAHEIE</sequence>
<keyword evidence="1" id="KW-0472">Membrane</keyword>
<evidence type="ECO:0000256" key="1">
    <source>
        <dbReference type="SAM" id="Phobius"/>
    </source>
</evidence>
<organism evidence="3">
    <name type="scientific">marine metagenome</name>
    <dbReference type="NCBI Taxonomy" id="408172"/>
    <lineage>
        <taxon>unclassified sequences</taxon>
        <taxon>metagenomes</taxon>
        <taxon>ecological metagenomes</taxon>
    </lineage>
</organism>
<dbReference type="GO" id="GO:0009279">
    <property type="term" value="C:cell outer membrane"/>
    <property type="evidence" value="ECO:0007669"/>
    <property type="project" value="TreeGrafter"/>
</dbReference>
<proteinExistence type="predicted"/>
<feature type="transmembrane region" description="Helical" evidence="1">
    <location>
        <begin position="24"/>
        <end position="47"/>
    </location>
</feature>
<gene>
    <name evidence="3" type="ORF">METZ01_LOCUS18626</name>
</gene>
<dbReference type="GO" id="GO:1990351">
    <property type="term" value="C:transporter complex"/>
    <property type="evidence" value="ECO:0007669"/>
    <property type="project" value="TreeGrafter"/>
</dbReference>
<protein>
    <recommendedName>
        <fullName evidence="2">LPS-assembly protein LptD central domain-containing protein</fullName>
    </recommendedName>
</protein>
<dbReference type="Pfam" id="PF19838">
    <property type="entry name" value="LptD_2"/>
    <property type="match status" value="1"/>
</dbReference>
<dbReference type="AlphaFoldDB" id="A0A381PFL9"/>
<name>A0A381PFL9_9ZZZZ</name>
<dbReference type="EMBL" id="UINC01000968">
    <property type="protein sequence ID" value="SUZ65772.1"/>
    <property type="molecule type" value="Genomic_DNA"/>
</dbReference>
<dbReference type="InterPro" id="IPR050218">
    <property type="entry name" value="LptD"/>
</dbReference>
<dbReference type="InterPro" id="IPR045659">
    <property type="entry name" value="LptD_2"/>
</dbReference>
<evidence type="ECO:0000313" key="3">
    <source>
        <dbReference type="EMBL" id="SUZ65772.1"/>
    </source>
</evidence>
<feature type="non-terminal residue" evidence="3">
    <location>
        <position position="319"/>
    </location>
</feature>
<dbReference type="PANTHER" id="PTHR30189">
    <property type="entry name" value="LPS-ASSEMBLY PROTEIN"/>
    <property type="match status" value="1"/>
</dbReference>
<reference evidence="3" key="1">
    <citation type="submission" date="2018-05" db="EMBL/GenBank/DDBJ databases">
        <authorList>
            <person name="Lanie J.A."/>
            <person name="Ng W.-L."/>
            <person name="Kazmierczak K.M."/>
            <person name="Andrzejewski T.M."/>
            <person name="Davidsen T.M."/>
            <person name="Wayne K.J."/>
            <person name="Tettelin H."/>
            <person name="Glass J.I."/>
            <person name="Rusch D."/>
            <person name="Podicherti R."/>
            <person name="Tsui H.-C.T."/>
            <person name="Winkler M.E."/>
        </authorList>
    </citation>
    <scope>NUCLEOTIDE SEQUENCE</scope>
</reference>
<accession>A0A381PFL9</accession>
<keyword evidence="1" id="KW-1133">Transmembrane helix</keyword>
<dbReference type="PANTHER" id="PTHR30189:SF1">
    <property type="entry name" value="LPS-ASSEMBLY PROTEIN LPTD"/>
    <property type="match status" value="1"/>
</dbReference>
<keyword evidence="1" id="KW-0812">Transmembrane</keyword>